<protein>
    <submittedName>
        <fullName evidence="2">SnoaL-like domain-containing protein</fullName>
    </submittedName>
</protein>
<dbReference type="Gene3D" id="3.10.450.50">
    <property type="match status" value="1"/>
</dbReference>
<dbReference type="EMBL" id="CP053418">
    <property type="protein sequence ID" value="QJW85930.1"/>
    <property type="molecule type" value="Genomic_DNA"/>
</dbReference>
<evidence type="ECO:0000313" key="2">
    <source>
        <dbReference type="EMBL" id="QJW85930.1"/>
    </source>
</evidence>
<dbReference type="Proteomes" id="UP000500826">
    <property type="component" value="Chromosome"/>
</dbReference>
<proteinExistence type="predicted"/>
<evidence type="ECO:0000259" key="1">
    <source>
        <dbReference type="Pfam" id="PF13474"/>
    </source>
</evidence>
<dbReference type="InterPro" id="IPR037401">
    <property type="entry name" value="SnoaL-like"/>
</dbReference>
<sequence length="154" mass="16838">MENFHAQVQTPAANLEGDADDIEAAFYDALQHGDIDKLMACWADEDEIFCIHPGGPRVIGATAIRATFEAMFADGGAVRAWPERLRKITSMASSVHNVLERVEVLTEQGTANAWVMATNVYHRTAQGWRLVAHHASPGTTSEIREVSDAPSVLH</sequence>
<feature type="domain" description="SnoaL-like" evidence="1">
    <location>
        <begin position="24"/>
        <end position="137"/>
    </location>
</feature>
<dbReference type="PANTHER" id="PTHR34957">
    <property type="entry name" value="NUCLEAR TRANSPORT FACTOR 2 (NTF2) FAMILY PROTEIN"/>
    <property type="match status" value="1"/>
</dbReference>
<dbReference type="Pfam" id="PF13474">
    <property type="entry name" value="SnoaL_3"/>
    <property type="match status" value="1"/>
</dbReference>
<reference evidence="2 3" key="1">
    <citation type="submission" date="2020-05" db="EMBL/GenBank/DDBJ databases">
        <title>Ramlibacter rhizophilus sp. nov., isolated from rhizosphere soil of national flower Mugunghwa from South Korea.</title>
        <authorList>
            <person name="Zheng-Fei Y."/>
            <person name="Huan T."/>
        </authorList>
    </citation>
    <scope>NUCLEOTIDE SEQUENCE [LARGE SCALE GENOMIC DNA]</scope>
    <source>
        <strain evidence="2 3">H242</strain>
    </source>
</reference>
<evidence type="ECO:0000313" key="3">
    <source>
        <dbReference type="Proteomes" id="UP000500826"/>
    </source>
</evidence>
<accession>A0ABX6P762</accession>
<keyword evidence="3" id="KW-1185">Reference proteome</keyword>
<name>A0ABX6P762_9BURK</name>
<organism evidence="2 3">
    <name type="scientific">Ramlibacter terrae</name>
    <dbReference type="NCBI Taxonomy" id="2732511"/>
    <lineage>
        <taxon>Bacteria</taxon>
        <taxon>Pseudomonadati</taxon>
        <taxon>Pseudomonadota</taxon>
        <taxon>Betaproteobacteria</taxon>
        <taxon>Burkholderiales</taxon>
        <taxon>Comamonadaceae</taxon>
        <taxon>Ramlibacter</taxon>
    </lineage>
</organism>
<dbReference type="PANTHER" id="PTHR34957:SF1">
    <property type="entry name" value="NUCLEAR TRANSPORT FACTOR 2 (NTF2) FAMILY PROTEIN"/>
    <property type="match status" value="1"/>
</dbReference>
<gene>
    <name evidence="2" type="ORF">HK414_25405</name>
</gene>
<dbReference type="InterPro" id="IPR032710">
    <property type="entry name" value="NTF2-like_dom_sf"/>
</dbReference>
<dbReference type="SUPFAM" id="SSF54427">
    <property type="entry name" value="NTF2-like"/>
    <property type="match status" value="1"/>
</dbReference>